<dbReference type="Pfam" id="PF06100">
    <property type="entry name" value="MCRA"/>
    <property type="match status" value="1"/>
</dbReference>
<dbReference type="SUPFAM" id="SSF51905">
    <property type="entry name" value="FAD/NAD(P)-binding domain"/>
    <property type="match status" value="1"/>
</dbReference>
<dbReference type="PANTHER" id="PTHR37417:SF2">
    <property type="entry name" value="67 KDA MYOSIN-CROSS-REACTIVE ANTIGEN FAMILY PROTEIN (AFU_ORTHOLOGUE AFUA_5G09970)"/>
    <property type="match status" value="1"/>
</dbReference>
<keyword evidence="2" id="KW-1185">Reference proteome</keyword>
<dbReference type="EC" id="4.2.1.53" evidence="1"/>
<organism evidence="1 2">
    <name type="scientific">Cryobacterium breve</name>
    <dbReference type="NCBI Taxonomy" id="1259258"/>
    <lineage>
        <taxon>Bacteria</taxon>
        <taxon>Bacillati</taxon>
        <taxon>Actinomycetota</taxon>
        <taxon>Actinomycetes</taxon>
        <taxon>Micrococcales</taxon>
        <taxon>Microbacteriaceae</taxon>
        <taxon>Cryobacterium</taxon>
    </lineage>
</organism>
<dbReference type="InterPro" id="IPR010354">
    <property type="entry name" value="Oleate_hydratase"/>
</dbReference>
<evidence type="ECO:0000313" key="1">
    <source>
        <dbReference type="EMBL" id="TFC98296.1"/>
    </source>
</evidence>
<evidence type="ECO:0000313" key="2">
    <source>
        <dbReference type="Proteomes" id="UP000298355"/>
    </source>
</evidence>
<accession>A0ABY2J3J0</accession>
<keyword evidence="1" id="KW-0456">Lyase</keyword>
<dbReference type="PANTHER" id="PTHR37417">
    <property type="entry name" value="67 KDA MYOSIN-CROSS-REACTIVE ANTIGEN FAMILY PROTEIN (AFU_ORTHOLOGUE AFUA_5G09970)"/>
    <property type="match status" value="1"/>
</dbReference>
<comment type="caution">
    <text evidence="1">The sequence shown here is derived from an EMBL/GenBank/DDBJ whole genome shotgun (WGS) entry which is preliminary data.</text>
</comment>
<name>A0ABY2J3J0_9MICO</name>
<sequence>MTIDPKQAHLWIVGGGIAGMAAAAFAIRDAQVPGPNIHILEQLDVTGGGMDGAKSPVVPGTYVTRGGRMFEEQAYQTVWDLFSTIPSLENPEVTVRQETLAFNATMKTHARARLVDAQHRILDASSYGLSTRDRLAMTRMLAMSEKALGARRIDEVFGKHFFETNFWHMWRTMFAFQKWHSVIELRRYFLRFVQEFDLLDTVGGICRTTYNQYDSMIVPLQRWLVSQGVDVRFGTRVTNVDFAGADQPRRAIRLHVEDSAGTGAISLGTNDYTFITIGSITADTTYGGNDTVPPLIRDRVDGAWSLWEEIAKQAPDFGRPNTFYGNIDENKWESFTLTMHSDRLLNRIVEYTGNEPGTGALTTFIESGWHLSMVVPAQPHFPDMPQNTYTLWGYGFEIDDEGDFVKKKMSQATGREILTELIHQLGFEDILDEVLATTDVTSVMMPYASALFSRRVPEDRPKVIPDGAQNFAFLGQFTELPGDVVFTVEYSVHGAMHAVYELFGVDRPIPPIYQGLHDPKVSLKALRSAFK</sequence>
<dbReference type="GO" id="GO:0050151">
    <property type="term" value="F:oleate hydratase activity"/>
    <property type="evidence" value="ECO:0007669"/>
    <property type="project" value="UniProtKB-EC"/>
</dbReference>
<dbReference type="RefSeq" id="WP_134363234.1">
    <property type="nucleotide sequence ID" value="NZ_SOGJ01000021.1"/>
</dbReference>
<dbReference type="NCBIfam" id="NF010584">
    <property type="entry name" value="PRK13977.1"/>
    <property type="match status" value="1"/>
</dbReference>
<proteinExistence type="predicted"/>
<gene>
    <name evidence="1" type="ORF">E3O65_08070</name>
</gene>
<dbReference type="EMBL" id="SOGJ01000021">
    <property type="protein sequence ID" value="TFC98296.1"/>
    <property type="molecule type" value="Genomic_DNA"/>
</dbReference>
<dbReference type="Proteomes" id="UP000298355">
    <property type="component" value="Unassembled WGS sequence"/>
</dbReference>
<dbReference type="InterPro" id="IPR036188">
    <property type="entry name" value="FAD/NAD-bd_sf"/>
</dbReference>
<dbReference type="Gene3D" id="3.50.50.60">
    <property type="entry name" value="FAD/NAD(P)-binding domain"/>
    <property type="match status" value="3"/>
</dbReference>
<reference evidence="1 2" key="1">
    <citation type="submission" date="2019-03" db="EMBL/GenBank/DDBJ databases">
        <title>Genomics of glacier-inhabiting Cryobacterium strains.</title>
        <authorList>
            <person name="Liu Q."/>
            <person name="Xin Y.-H."/>
        </authorList>
    </citation>
    <scope>NUCLEOTIDE SEQUENCE [LARGE SCALE GENOMIC DNA]</scope>
    <source>
        <strain evidence="1 2">TMT4-23</strain>
    </source>
</reference>
<protein>
    <submittedName>
        <fullName evidence="1">Oleate hydratase</fullName>
        <ecNumber evidence="1">4.2.1.53</ecNumber>
    </submittedName>
</protein>